<dbReference type="InterPro" id="IPR021410">
    <property type="entry name" value="FAF"/>
</dbReference>
<dbReference type="EMBL" id="WOCE01000002">
    <property type="protein sequence ID" value="KAE9618441.1"/>
    <property type="molecule type" value="Genomic_DNA"/>
</dbReference>
<protein>
    <submittedName>
        <fullName evidence="4">Putative The fantastic four family protein</fullName>
    </submittedName>
</protein>
<comment type="similarity">
    <text evidence="1">Belongs to the fantastic four family.</text>
</comment>
<keyword evidence="2" id="KW-0175">Coiled coil</keyword>
<dbReference type="OrthoDB" id="1916983at2759"/>
<dbReference type="PANTHER" id="PTHR33155:SF8">
    <property type="entry name" value="PROTEIN FANTASTIC FOUR 1"/>
    <property type="match status" value="1"/>
</dbReference>
<dbReference type="AlphaFoldDB" id="A0A6A4QWD5"/>
<evidence type="ECO:0000313" key="5">
    <source>
        <dbReference type="Proteomes" id="UP000447434"/>
    </source>
</evidence>
<feature type="region of interest" description="Disordered" evidence="3">
    <location>
        <begin position="150"/>
        <end position="171"/>
    </location>
</feature>
<organism evidence="4 5">
    <name type="scientific">Lupinus albus</name>
    <name type="common">White lupine</name>
    <name type="synonym">Lupinus termis</name>
    <dbReference type="NCBI Taxonomy" id="3870"/>
    <lineage>
        <taxon>Eukaryota</taxon>
        <taxon>Viridiplantae</taxon>
        <taxon>Streptophyta</taxon>
        <taxon>Embryophyta</taxon>
        <taxon>Tracheophyta</taxon>
        <taxon>Spermatophyta</taxon>
        <taxon>Magnoliopsida</taxon>
        <taxon>eudicotyledons</taxon>
        <taxon>Gunneridae</taxon>
        <taxon>Pentapetalae</taxon>
        <taxon>rosids</taxon>
        <taxon>fabids</taxon>
        <taxon>Fabales</taxon>
        <taxon>Fabaceae</taxon>
        <taxon>Papilionoideae</taxon>
        <taxon>50 kb inversion clade</taxon>
        <taxon>genistoids sensu lato</taxon>
        <taxon>core genistoids</taxon>
        <taxon>Genisteae</taxon>
        <taxon>Lupinus</taxon>
    </lineage>
</organism>
<evidence type="ECO:0000256" key="2">
    <source>
        <dbReference type="SAM" id="Coils"/>
    </source>
</evidence>
<evidence type="ECO:0000256" key="3">
    <source>
        <dbReference type="SAM" id="MobiDB-lite"/>
    </source>
</evidence>
<accession>A0A6A4QWD5</accession>
<dbReference type="PANTHER" id="PTHR33155">
    <property type="entry name" value="FANTASTIC FOUR-LIKE PROTEIN (DUF3049)"/>
    <property type="match status" value="1"/>
</dbReference>
<name>A0A6A4QWD5_LUPAL</name>
<evidence type="ECO:0000313" key="4">
    <source>
        <dbReference type="EMBL" id="KAE9618441.1"/>
    </source>
</evidence>
<keyword evidence="5" id="KW-1185">Reference proteome</keyword>
<sequence>MSSSSSVYNELQSCFEPFLVEPRVLSIKLSQTGSNFSINDTLLDSYAKHKEEPFTNNEHDMKSDKNSWSFIQSLSNICNKSEEAESENVYVHPTVKCYSSMLSVKSLEICTENLGCETGSNASDSSDDMSLFSSEFSSTDTHTTEVEVNMRSSNSMSKRLNRSNNFPPPLTSLTELGGVKVRPHREDGRLILEAITSSSPQPYLQAERSNGRLRLRFFESVDDEEEEEEEACDEEEEACDELEITKFGRPSRCNENGKRDIFGDGYFDLPTFSLCL</sequence>
<comment type="caution">
    <text evidence="4">The sequence shown here is derived from an EMBL/GenBank/DDBJ whole genome shotgun (WGS) entry which is preliminary data.</text>
</comment>
<proteinExistence type="inferred from homology"/>
<feature type="compositionally biased region" description="Polar residues" evidence="3">
    <location>
        <begin position="150"/>
        <end position="165"/>
    </location>
</feature>
<dbReference type="Pfam" id="PF11250">
    <property type="entry name" value="FAF"/>
    <property type="match status" value="1"/>
</dbReference>
<evidence type="ECO:0000256" key="1">
    <source>
        <dbReference type="ARBA" id="ARBA00008690"/>
    </source>
</evidence>
<feature type="coiled-coil region" evidence="2">
    <location>
        <begin position="218"/>
        <end position="245"/>
    </location>
</feature>
<dbReference type="Proteomes" id="UP000447434">
    <property type="component" value="Chromosome 2"/>
</dbReference>
<dbReference type="InterPro" id="IPR046431">
    <property type="entry name" value="FAF_dom"/>
</dbReference>
<gene>
    <name evidence="4" type="ORF">Lalb_Chr02g0142791</name>
</gene>
<reference evidence="5" key="1">
    <citation type="journal article" date="2020" name="Nat. Commun.">
        <title>Genome sequence of the cluster root forming white lupin.</title>
        <authorList>
            <person name="Hufnagel B."/>
            <person name="Marques A."/>
            <person name="Soriano A."/>
            <person name="Marques L."/>
            <person name="Divol F."/>
            <person name="Doumas P."/>
            <person name="Sallet E."/>
            <person name="Mancinotti D."/>
            <person name="Carrere S."/>
            <person name="Marande W."/>
            <person name="Arribat S."/>
            <person name="Keller J."/>
            <person name="Huneau C."/>
            <person name="Blein T."/>
            <person name="Aime D."/>
            <person name="Laguerre M."/>
            <person name="Taylor J."/>
            <person name="Schubert V."/>
            <person name="Nelson M."/>
            <person name="Geu-Flores F."/>
            <person name="Crespi M."/>
            <person name="Gallardo-Guerrero K."/>
            <person name="Delaux P.-M."/>
            <person name="Salse J."/>
            <person name="Berges H."/>
            <person name="Guyot R."/>
            <person name="Gouzy J."/>
            <person name="Peret B."/>
        </authorList>
    </citation>
    <scope>NUCLEOTIDE SEQUENCE [LARGE SCALE GENOMIC DNA]</scope>
    <source>
        <strain evidence="5">cv. Amiga</strain>
    </source>
</reference>